<dbReference type="InterPro" id="IPR011010">
    <property type="entry name" value="DNA_brk_join_enz"/>
</dbReference>
<dbReference type="GO" id="GO:0003677">
    <property type="term" value="F:DNA binding"/>
    <property type="evidence" value="ECO:0007669"/>
    <property type="project" value="InterPro"/>
</dbReference>
<gene>
    <name evidence="2" type="ORF">SCNRRL3882_4007</name>
</gene>
<accession>A0A2N9BB12</accession>
<dbReference type="Proteomes" id="UP000235464">
    <property type="component" value="Chromosome I"/>
</dbReference>
<dbReference type="EMBL" id="LT963352">
    <property type="protein sequence ID" value="SOR80552.1"/>
    <property type="molecule type" value="Genomic_DNA"/>
</dbReference>
<evidence type="ECO:0000313" key="2">
    <source>
        <dbReference type="EMBL" id="SOR80552.1"/>
    </source>
</evidence>
<organism evidence="2 3">
    <name type="scientific">Streptomyces chartreusis NRRL 3882</name>
    <dbReference type="NCBI Taxonomy" id="1079985"/>
    <lineage>
        <taxon>Bacteria</taxon>
        <taxon>Bacillati</taxon>
        <taxon>Actinomycetota</taxon>
        <taxon>Actinomycetes</taxon>
        <taxon>Kitasatosporales</taxon>
        <taxon>Streptomycetaceae</taxon>
        <taxon>Streptomyces</taxon>
    </lineage>
</organism>
<evidence type="ECO:0000256" key="1">
    <source>
        <dbReference type="ARBA" id="ARBA00023172"/>
    </source>
</evidence>
<dbReference type="InterPro" id="IPR013762">
    <property type="entry name" value="Integrase-like_cat_sf"/>
</dbReference>
<protein>
    <recommendedName>
        <fullName evidence="4">Phage integrase family protein</fullName>
    </recommendedName>
</protein>
<reference evidence="3" key="1">
    <citation type="submission" date="2017-11" db="EMBL/GenBank/DDBJ databases">
        <authorList>
            <person name="Wibberg D."/>
        </authorList>
    </citation>
    <scope>NUCLEOTIDE SEQUENCE [LARGE SCALE GENOMIC DNA]</scope>
</reference>
<name>A0A2N9BB12_STRCX</name>
<dbReference type="SUPFAM" id="SSF56349">
    <property type="entry name" value="DNA breaking-rejoining enzymes"/>
    <property type="match status" value="1"/>
</dbReference>
<dbReference type="AlphaFoldDB" id="A0A2N9BB12"/>
<dbReference type="Gene3D" id="1.10.443.10">
    <property type="entry name" value="Intergrase catalytic core"/>
    <property type="match status" value="1"/>
</dbReference>
<keyword evidence="3" id="KW-1185">Reference proteome</keyword>
<evidence type="ECO:0000313" key="3">
    <source>
        <dbReference type="Proteomes" id="UP000235464"/>
    </source>
</evidence>
<dbReference type="GO" id="GO:0015074">
    <property type="term" value="P:DNA integration"/>
    <property type="evidence" value="ECO:0007669"/>
    <property type="project" value="InterPro"/>
</dbReference>
<evidence type="ECO:0008006" key="4">
    <source>
        <dbReference type="Google" id="ProtNLM"/>
    </source>
</evidence>
<sequence length="128" mass="14544">MHPEELVFRGPLAGTTKKVNGVEIPVEGALSRNNFRRVWIPAILEAGLARMVTNPETGRREWWPRVSDYRDRFASRLHEGGMSEVDVQYILGHERGGKVTWLYTHRGEQALDNAREVLASGRHLRAVS</sequence>
<dbReference type="GO" id="GO:0006310">
    <property type="term" value="P:DNA recombination"/>
    <property type="evidence" value="ECO:0007669"/>
    <property type="project" value="UniProtKB-KW"/>
</dbReference>
<proteinExistence type="predicted"/>
<keyword evidence="1" id="KW-0233">DNA recombination</keyword>